<sequence length="279" mass="29655">MDHLPAPGSRLLVLAFEGWNDAADAASAFAKDLIDQMDLTHAGMIGGEEFYDFQTHRPSVSRRADGSSRIDWPGTRVHTGTVAGTDIPLEVIVGDEPAFLWQRFASLIVERVEPGDVVVLVGALLADTVHSRPIPITVTAERPDQVPAANAVRSEYEGPTGIIGVIAHELSAAGHNPVSLWAAVPGYLAGAPSPKAHLALLGAFEELTGLVLDQGGLVDATRDWEADAEAAVTADDDLAAYIHRLESMTDAADLPEASGDAIAAEFERYLHRRNDDGGR</sequence>
<name>A0A921MBG9_9MICO</name>
<comment type="caution">
    <text evidence="1">The sequence shown here is derived from an EMBL/GenBank/DDBJ whole genome shotgun (WGS) entry which is preliminary data.</text>
</comment>
<dbReference type="Proteomes" id="UP000784435">
    <property type="component" value="Unassembled WGS sequence"/>
</dbReference>
<reference evidence="1" key="1">
    <citation type="journal article" date="2021" name="PeerJ">
        <title>Extensive microbial diversity within the chicken gut microbiome revealed by metagenomics and culture.</title>
        <authorList>
            <person name="Gilroy R."/>
            <person name="Ravi A."/>
            <person name="Getino M."/>
            <person name="Pursley I."/>
            <person name="Horton D.L."/>
            <person name="Alikhan N.F."/>
            <person name="Baker D."/>
            <person name="Gharbi K."/>
            <person name="Hall N."/>
            <person name="Watson M."/>
            <person name="Adriaenssens E.M."/>
            <person name="Foster-Nyarko E."/>
            <person name="Jarju S."/>
            <person name="Secka A."/>
            <person name="Antonio M."/>
            <person name="Oren A."/>
            <person name="Chaudhuri R.R."/>
            <person name="La Ragione R."/>
            <person name="Hildebrand F."/>
            <person name="Pallen M.J."/>
        </authorList>
    </citation>
    <scope>NUCLEOTIDE SEQUENCE</scope>
    <source>
        <strain evidence="1">ChiGjej5B5-7349</strain>
    </source>
</reference>
<dbReference type="Gene3D" id="3.40.50.10900">
    <property type="entry name" value="PAC-like subunit"/>
    <property type="match status" value="1"/>
</dbReference>
<dbReference type="SUPFAM" id="SSF159659">
    <property type="entry name" value="Cgl1923-like"/>
    <property type="match status" value="1"/>
</dbReference>
<dbReference type="Pfam" id="PF09754">
    <property type="entry name" value="PAC2"/>
    <property type="match status" value="1"/>
</dbReference>
<dbReference type="InterPro" id="IPR008492">
    <property type="entry name" value="Rv2714-like"/>
</dbReference>
<gene>
    <name evidence="1" type="ORF">K8V08_01035</name>
</gene>
<reference evidence="1" key="2">
    <citation type="submission" date="2021-09" db="EMBL/GenBank/DDBJ databases">
        <authorList>
            <person name="Gilroy R."/>
        </authorList>
    </citation>
    <scope>NUCLEOTIDE SEQUENCE</scope>
    <source>
        <strain evidence="1">ChiGjej5B5-7349</strain>
    </source>
</reference>
<dbReference type="PIRSF" id="PIRSF028754">
    <property type="entry name" value="UCP028754"/>
    <property type="match status" value="1"/>
</dbReference>
<organism evidence="1 2">
    <name type="scientific">Brevibacterium senegalense</name>
    <dbReference type="NCBI Taxonomy" id="1033736"/>
    <lineage>
        <taxon>Bacteria</taxon>
        <taxon>Bacillati</taxon>
        <taxon>Actinomycetota</taxon>
        <taxon>Actinomycetes</taxon>
        <taxon>Micrococcales</taxon>
        <taxon>Brevibacteriaceae</taxon>
        <taxon>Brevibacterium</taxon>
    </lineage>
</organism>
<evidence type="ECO:0000313" key="2">
    <source>
        <dbReference type="Proteomes" id="UP000784435"/>
    </source>
</evidence>
<evidence type="ECO:0000313" key="1">
    <source>
        <dbReference type="EMBL" id="HJG78978.1"/>
    </source>
</evidence>
<proteinExistence type="predicted"/>
<protein>
    <submittedName>
        <fullName evidence="1">PAC2 family protein</fullName>
    </submittedName>
</protein>
<dbReference type="InterPro" id="IPR038389">
    <property type="entry name" value="PSMG2_sf"/>
</dbReference>
<dbReference type="EMBL" id="DYUK01000021">
    <property type="protein sequence ID" value="HJG78978.1"/>
    <property type="molecule type" value="Genomic_DNA"/>
</dbReference>
<accession>A0A921MBG9</accession>
<dbReference type="AlphaFoldDB" id="A0A921MBG9"/>
<dbReference type="InterPro" id="IPR019151">
    <property type="entry name" value="Proteasome_assmbl_chaperone_2"/>
</dbReference>